<feature type="domain" description="DNA/pantothenate metabolism flavoprotein C-terminal" evidence="4">
    <location>
        <begin position="185"/>
        <end position="291"/>
    </location>
</feature>
<dbReference type="GO" id="GO:0010181">
    <property type="term" value="F:FMN binding"/>
    <property type="evidence" value="ECO:0007669"/>
    <property type="project" value="InterPro"/>
</dbReference>
<dbReference type="GO" id="GO:0015941">
    <property type="term" value="P:pantothenate catabolic process"/>
    <property type="evidence" value="ECO:0007669"/>
    <property type="project" value="InterPro"/>
</dbReference>
<dbReference type="GO" id="GO:0015937">
    <property type="term" value="P:coenzyme A biosynthetic process"/>
    <property type="evidence" value="ECO:0007669"/>
    <property type="project" value="InterPro"/>
</dbReference>
<dbReference type="PANTHER" id="PTHR14359:SF6">
    <property type="entry name" value="PHOSPHOPANTOTHENOYLCYSTEINE DECARBOXYLASE"/>
    <property type="match status" value="1"/>
</dbReference>
<dbReference type="eggNOG" id="COG0452">
    <property type="taxonomic scope" value="Bacteria"/>
</dbReference>
<dbReference type="GO" id="GO:0071513">
    <property type="term" value="C:phosphopantothenoylcysteine decarboxylase complex"/>
    <property type="evidence" value="ECO:0007669"/>
    <property type="project" value="TreeGrafter"/>
</dbReference>
<dbReference type="EC" id="6.3.2.5" evidence="5"/>
<evidence type="ECO:0000313" key="5">
    <source>
        <dbReference type="EMBL" id="EFC05943.1"/>
    </source>
</evidence>
<organism evidence="5 6">
    <name type="scientific">Bulleidia extructa W1219</name>
    <dbReference type="NCBI Taxonomy" id="679192"/>
    <lineage>
        <taxon>Bacteria</taxon>
        <taxon>Bacillati</taxon>
        <taxon>Bacillota</taxon>
        <taxon>Erysipelotrichia</taxon>
        <taxon>Erysipelotrichales</taxon>
        <taxon>Erysipelotrichaceae</taxon>
        <taxon>Bulleidia</taxon>
    </lineage>
</organism>
<sequence length="305" mass="33541">MTNKHIVIAVTGGIAAYKSAFLVSSLSKQGYEVQVLMTKSACEFISPLTFETLSKRKVYTDVFVNEETPFVRHIELAKWADLFVVAPASANTISKITYGMADNMLTSSFLAATCPKLLVPAMNSHMLENPITQHNLKTLEAYGISVMESETGLLACGDVGKGKFPEIELIVEEIERLLTTKKDLLGKTVLISAGPTQEALDPVRYLTNHSSGKMGYALAKEARNRGARVYLVSGCVSLACPKDIEVISVQSAKEMEVSMLSHFEQADITIMAAAVADYRPVNIYKEKIKNKIPVGHCLWRGQWIF</sequence>
<feature type="domain" description="Flavoprotein" evidence="3">
    <location>
        <begin position="4"/>
        <end position="177"/>
    </location>
</feature>
<gene>
    <name evidence="5" type="primary">coaBC</name>
    <name evidence="5" type="ORF">HMPREF9013_0145</name>
</gene>
<dbReference type="Pfam" id="PF04127">
    <property type="entry name" value="DFP"/>
    <property type="match status" value="1"/>
</dbReference>
<keyword evidence="5" id="KW-0436">Ligase</keyword>
<dbReference type="SUPFAM" id="SSF52507">
    <property type="entry name" value="Homo-oligomeric flavin-containing Cys decarboxylases, HFCD"/>
    <property type="match status" value="1"/>
</dbReference>
<dbReference type="Proteomes" id="UP000005017">
    <property type="component" value="Unassembled WGS sequence"/>
</dbReference>
<evidence type="ECO:0000313" key="6">
    <source>
        <dbReference type="Proteomes" id="UP000005017"/>
    </source>
</evidence>
<proteinExistence type="predicted"/>
<protein>
    <submittedName>
        <fullName evidence="5">Phosphopantothenoylcysteine decarboxylase/phosphopantothenate--cysteine ligase</fullName>
        <ecNumber evidence="5">4.1.1.36</ecNumber>
        <ecNumber evidence="5">6.3.2.5</ecNumber>
    </submittedName>
</protein>
<dbReference type="AlphaFoldDB" id="D2MNC1"/>
<keyword evidence="6" id="KW-1185">Reference proteome</keyword>
<evidence type="ECO:0000256" key="1">
    <source>
        <dbReference type="ARBA" id="ARBA00022793"/>
    </source>
</evidence>
<dbReference type="InterPro" id="IPR035929">
    <property type="entry name" value="CoaB-like_sf"/>
</dbReference>
<dbReference type="NCBIfam" id="TIGR00521">
    <property type="entry name" value="coaBC_dfp"/>
    <property type="match status" value="1"/>
</dbReference>
<dbReference type="EC" id="4.1.1.36" evidence="5"/>
<evidence type="ECO:0000256" key="2">
    <source>
        <dbReference type="ARBA" id="ARBA00023239"/>
    </source>
</evidence>
<comment type="caution">
    <text evidence="5">The sequence shown here is derived from an EMBL/GenBank/DDBJ whole genome shotgun (WGS) entry which is preliminary data.</text>
</comment>
<dbReference type="GO" id="GO:0004633">
    <property type="term" value="F:phosphopantothenoylcysteine decarboxylase activity"/>
    <property type="evidence" value="ECO:0007669"/>
    <property type="project" value="UniProtKB-EC"/>
</dbReference>
<keyword evidence="2 5" id="KW-0456">Lyase</keyword>
<dbReference type="RefSeq" id="WP_006626892.1">
    <property type="nucleotide sequence ID" value="NZ_ADFR01000003.1"/>
</dbReference>
<dbReference type="STRING" id="679192.HMPREF9013_0145"/>
<name>D2MNC1_9FIRM</name>
<dbReference type="InterPro" id="IPR036551">
    <property type="entry name" value="Flavin_trans-like"/>
</dbReference>
<dbReference type="GO" id="GO:0004632">
    <property type="term" value="F:phosphopantothenate--cysteine ligase activity"/>
    <property type="evidence" value="ECO:0007669"/>
    <property type="project" value="UniProtKB-EC"/>
</dbReference>
<dbReference type="Gene3D" id="3.40.50.10300">
    <property type="entry name" value="CoaB-like"/>
    <property type="match status" value="1"/>
</dbReference>
<dbReference type="PANTHER" id="PTHR14359">
    <property type="entry name" value="HOMO-OLIGOMERIC FLAVIN CONTAINING CYS DECARBOXYLASE FAMILY"/>
    <property type="match status" value="1"/>
</dbReference>
<keyword evidence="1" id="KW-0210">Decarboxylase</keyword>
<dbReference type="InterPro" id="IPR005252">
    <property type="entry name" value="CoaBC"/>
</dbReference>
<dbReference type="InterPro" id="IPR007085">
    <property type="entry name" value="DNA/pantothenate-metab_flavo_C"/>
</dbReference>
<evidence type="ECO:0000259" key="4">
    <source>
        <dbReference type="Pfam" id="PF04127"/>
    </source>
</evidence>
<dbReference type="InterPro" id="IPR003382">
    <property type="entry name" value="Flavoprotein"/>
</dbReference>
<dbReference type="Pfam" id="PF02441">
    <property type="entry name" value="Flavoprotein"/>
    <property type="match status" value="1"/>
</dbReference>
<reference evidence="6" key="1">
    <citation type="submission" date="2009-12" db="EMBL/GenBank/DDBJ databases">
        <title>Sequence of Clostridiales genomosp. BVAB3 str. UPII9-5.</title>
        <authorList>
            <person name="Madupu R."/>
            <person name="Durkin A.S."/>
            <person name="Torralba M."/>
            <person name="Methe B."/>
            <person name="Sutton G.G."/>
            <person name="Strausberg R.L."/>
            <person name="Nelson K.E."/>
        </authorList>
    </citation>
    <scope>NUCLEOTIDE SEQUENCE [LARGE SCALE GENOMIC DNA]</scope>
    <source>
        <strain evidence="6">W1219</strain>
    </source>
</reference>
<dbReference type="EMBL" id="ADFR01000003">
    <property type="protein sequence ID" value="EFC05943.1"/>
    <property type="molecule type" value="Genomic_DNA"/>
</dbReference>
<evidence type="ECO:0000259" key="3">
    <source>
        <dbReference type="Pfam" id="PF02441"/>
    </source>
</evidence>
<accession>D2MNC1</accession>
<dbReference type="SUPFAM" id="SSF102645">
    <property type="entry name" value="CoaB-like"/>
    <property type="match status" value="1"/>
</dbReference>
<dbReference type="Gene3D" id="3.40.50.1950">
    <property type="entry name" value="Flavin prenyltransferase-like"/>
    <property type="match status" value="1"/>
</dbReference>